<dbReference type="RefSeq" id="WP_162122902.1">
    <property type="nucleotide sequence ID" value="NZ_CP048111.1"/>
</dbReference>
<dbReference type="Proteomes" id="UP000464389">
    <property type="component" value="Plasmid unnamed3"/>
</dbReference>
<feature type="domain" description="A-factor biosynthesis hotdog" evidence="1">
    <location>
        <begin position="14"/>
        <end position="98"/>
    </location>
</feature>
<proteinExistence type="predicted"/>
<evidence type="ECO:0000313" key="2">
    <source>
        <dbReference type="EMBL" id="QHS50141.1"/>
    </source>
</evidence>
<dbReference type="Pfam" id="PF03756">
    <property type="entry name" value="AfsA"/>
    <property type="match status" value="2"/>
</dbReference>
<gene>
    <name evidence="2" type="ORF">GW952_31480</name>
</gene>
<organism evidence="2 3">
    <name type="scientific">Klebsiella michiganensis</name>
    <dbReference type="NCBI Taxonomy" id="1134687"/>
    <lineage>
        <taxon>Bacteria</taxon>
        <taxon>Pseudomonadati</taxon>
        <taxon>Pseudomonadota</taxon>
        <taxon>Gammaproteobacteria</taxon>
        <taxon>Enterobacterales</taxon>
        <taxon>Enterobacteriaceae</taxon>
        <taxon>Klebsiella/Raoultella group</taxon>
        <taxon>Klebsiella</taxon>
    </lineage>
</organism>
<dbReference type="InterPro" id="IPR005509">
    <property type="entry name" value="AfsA_hotdog_dom"/>
</dbReference>
<dbReference type="EMBL" id="CP048111">
    <property type="protein sequence ID" value="QHS50141.1"/>
    <property type="molecule type" value="Genomic_DNA"/>
</dbReference>
<geneLocation type="plasmid" evidence="2">
    <name>unnamed3</name>
</geneLocation>
<reference evidence="2 3" key="1">
    <citation type="submission" date="2020-01" db="EMBL/GenBank/DDBJ databases">
        <title>Bactrocera dorsalis gut bacteria genome.</title>
        <authorList>
            <person name="Zhang H."/>
            <person name="Cai Z."/>
        </authorList>
    </citation>
    <scope>NUCLEOTIDE SEQUENCE [LARGE SCALE GENOMIC DNA]</scope>
    <source>
        <strain evidence="2 3">BD177</strain>
        <plasmid evidence="2 3">unnamed3</plasmid>
    </source>
</reference>
<dbReference type="AlphaFoldDB" id="A0A6P1V4S3"/>
<name>A0A6P1V4S3_9ENTR</name>
<evidence type="ECO:0000313" key="3">
    <source>
        <dbReference type="Proteomes" id="UP000464389"/>
    </source>
</evidence>
<accession>A0A6P1V4S3</accession>
<keyword evidence="2" id="KW-0614">Plasmid</keyword>
<sequence length="333" mass="38325">MKIIDFERMLPISLVHKPSNDSVLLTDFVPLSNLETLIGAQLPKSHGLYQENLLDAKGYDIAVLIEACRQSCFAIAHNQFELLLSENKYQFLFRELHAKIAIESFETKHPHGYPVQIYIYSYVEREIRTSGRTSGLLWRYIIKNIAEKEIAEIFIQQNFVDRVKWKQIREKMCEQRGVVFKTPIEIPSKSEINPSDIGRWNPHNLVLHRVNKVGKIFEALARFDPRHPVLFDRPTADHIFAMTQLEVGRQLAIYSVSKEMNVDPFLLKICSCDTVFKSMGELNIPTIVTAEVIDTKETNLNSAVVASVKIHLKQGERIVSVFDIGVYKEREQN</sequence>
<feature type="domain" description="A-factor biosynthesis hotdog" evidence="1">
    <location>
        <begin position="198"/>
        <end position="319"/>
    </location>
</feature>
<protein>
    <recommendedName>
        <fullName evidence="1">A-factor biosynthesis hotdog domain-containing protein</fullName>
    </recommendedName>
</protein>
<evidence type="ECO:0000259" key="1">
    <source>
        <dbReference type="Pfam" id="PF03756"/>
    </source>
</evidence>